<accession>B8CL27</accession>
<keyword evidence="2" id="KW-1185">Reference proteome</keyword>
<dbReference type="HOGENOM" id="CLU_719044_0_0_6"/>
<dbReference type="EMBL" id="CP000472">
    <property type="protein sequence ID" value="ACJ28353.1"/>
    <property type="molecule type" value="Genomic_DNA"/>
</dbReference>
<name>B8CL27_SHEPW</name>
<dbReference type="Proteomes" id="UP000000753">
    <property type="component" value="Chromosome"/>
</dbReference>
<evidence type="ECO:0000313" key="1">
    <source>
        <dbReference type="EMBL" id="ACJ28353.1"/>
    </source>
</evidence>
<dbReference type="eggNOG" id="ENOG5032VE0">
    <property type="taxonomic scope" value="Bacteria"/>
</dbReference>
<dbReference type="InterPro" id="IPR010866">
    <property type="entry name" value="A-2_8-polyST"/>
</dbReference>
<proteinExistence type="predicted"/>
<dbReference type="RefSeq" id="WP_020911731.1">
    <property type="nucleotide sequence ID" value="NC_011566.1"/>
</dbReference>
<dbReference type="KEGG" id="swp:swp_1570"/>
<reference evidence="1 2" key="1">
    <citation type="journal article" date="2008" name="PLoS ONE">
        <title>Environmental adaptation: genomic analysis of the piezotolerant and psychrotolerant deep-sea iron reducing bacterium Shewanella piezotolerans WP3.</title>
        <authorList>
            <person name="Wang F."/>
            <person name="Wang J."/>
            <person name="Jian H."/>
            <person name="Zhang B."/>
            <person name="Li S."/>
            <person name="Wang F."/>
            <person name="Zeng X."/>
            <person name="Gao L."/>
            <person name="Bartlett D.H."/>
            <person name="Yu J."/>
            <person name="Hu S."/>
            <person name="Xiao X."/>
        </authorList>
    </citation>
    <scope>NUCLEOTIDE SEQUENCE [LARGE SCALE GENOMIC DNA]</scope>
    <source>
        <strain evidence="2">WP3 / JCM 13877</strain>
    </source>
</reference>
<organism evidence="1 2">
    <name type="scientific">Shewanella piezotolerans (strain WP3 / JCM 13877)</name>
    <dbReference type="NCBI Taxonomy" id="225849"/>
    <lineage>
        <taxon>Bacteria</taxon>
        <taxon>Pseudomonadati</taxon>
        <taxon>Pseudomonadota</taxon>
        <taxon>Gammaproteobacteria</taxon>
        <taxon>Alteromonadales</taxon>
        <taxon>Shewanellaceae</taxon>
        <taxon>Shewanella</taxon>
    </lineage>
</organism>
<sequence>MKIAVYDVNLVNHMNYIGGLIKEFRSRSIEVIAFYDEYNSDAYSFLTEIGVTCIKVRHISFKEIASLLTKNQVTLLVHNAQRLGDTAFVSVARSLGLKSIMIQHGMYVSHLKRERSLFILKIIKTLRYVKYSRVVAKAIGLPFIGVFNAFIKHFVKSIDYTKAITFYNKINSDHVLVYGEFWKEYHSSNFGYSKDCMSIIGYHELLKVEPIKSKELEQNKICYVAQTLVEDGRMGREQMADFLRQLSSFSAQANIPVVVKLHPRSDISLYESHNFSLSEEQLPHVPIYLGHYSSLLALCGSISNLYLYEFPEHDIPDYFKENSSVFSDFVKLSNGITDYFKEPIDSECNFNSVFAKGISDSLVADRICELSVPRS</sequence>
<dbReference type="STRING" id="225849.swp_1570"/>
<dbReference type="AlphaFoldDB" id="B8CL27"/>
<dbReference type="OrthoDB" id="1525134at2"/>
<gene>
    <name evidence="1" type="ordered locus">swp_1570</name>
</gene>
<dbReference type="Pfam" id="PF07388">
    <property type="entry name" value="A-2_8-polyST"/>
    <property type="match status" value="1"/>
</dbReference>
<protein>
    <submittedName>
        <fullName evidence="1">Uncharacterized protein</fullName>
    </submittedName>
</protein>
<evidence type="ECO:0000313" key="2">
    <source>
        <dbReference type="Proteomes" id="UP000000753"/>
    </source>
</evidence>